<dbReference type="InterPro" id="IPR003961">
    <property type="entry name" value="FN3_dom"/>
</dbReference>
<gene>
    <name evidence="2" type="ORF">SNE40_019867</name>
</gene>
<reference evidence="2 3" key="1">
    <citation type="submission" date="2024-01" db="EMBL/GenBank/DDBJ databases">
        <title>The genome of the rayed Mediterranean limpet Patella caerulea (Linnaeus, 1758).</title>
        <authorList>
            <person name="Anh-Thu Weber A."/>
            <person name="Halstead-Nussloch G."/>
        </authorList>
    </citation>
    <scope>NUCLEOTIDE SEQUENCE [LARGE SCALE GENOMIC DNA]</scope>
    <source>
        <strain evidence="2">AATW-2023a</strain>
        <tissue evidence="2">Whole specimen</tissue>
    </source>
</reference>
<evidence type="ECO:0000313" key="3">
    <source>
        <dbReference type="Proteomes" id="UP001347796"/>
    </source>
</evidence>
<dbReference type="InterPro" id="IPR036116">
    <property type="entry name" value="FN3_sf"/>
</dbReference>
<evidence type="ECO:0000313" key="2">
    <source>
        <dbReference type="EMBL" id="KAK6168676.1"/>
    </source>
</evidence>
<dbReference type="CDD" id="cd00063">
    <property type="entry name" value="FN3"/>
    <property type="match status" value="1"/>
</dbReference>
<dbReference type="EMBL" id="JAZGQO010000015">
    <property type="protein sequence ID" value="KAK6168676.1"/>
    <property type="molecule type" value="Genomic_DNA"/>
</dbReference>
<organism evidence="2 3">
    <name type="scientific">Patella caerulea</name>
    <name type="common">Rayed Mediterranean limpet</name>
    <dbReference type="NCBI Taxonomy" id="87958"/>
    <lineage>
        <taxon>Eukaryota</taxon>
        <taxon>Metazoa</taxon>
        <taxon>Spiralia</taxon>
        <taxon>Lophotrochozoa</taxon>
        <taxon>Mollusca</taxon>
        <taxon>Gastropoda</taxon>
        <taxon>Patellogastropoda</taxon>
        <taxon>Patelloidea</taxon>
        <taxon>Patellidae</taxon>
        <taxon>Patella</taxon>
    </lineage>
</organism>
<proteinExistence type="predicted"/>
<dbReference type="InterPro" id="IPR013783">
    <property type="entry name" value="Ig-like_fold"/>
</dbReference>
<dbReference type="Proteomes" id="UP001347796">
    <property type="component" value="Unassembled WGS sequence"/>
</dbReference>
<dbReference type="AlphaFoldDB" id="A0AAN8G6G4"/>
<dbReference type="Pfam" id="PF00041">
    <property type="entry name" value="fn3"/>
    <property type="match status" value="1"/>
</dbReference>
<sequence length="117" mass="13312">MTNITSRSLAISWSYPENDKGNLTAYILDITVNGVCEQKFIYVYNTVNKSSLPSNVSCSNISYIQHNLREHVNQNITDLQPYTNYTVTVIPYNSQVGEQEQQTYQTLTEGTCSLLLY</sequence>
<comment type="caution">
    <text evidence="2">The sequence shown here is derived from an EMBL/GenBank/DDBJ whole genome shotgun (WGS) entry which is preliminary data.</text>
</comment>
<accession>A0AAN8G6G4</accession>
<name>A0AAN8G6G4_PATCE</name>
<dbReference type="SUPFAM" id="SSF49265">
    <property type="entry name" value="Fibronectin type III"/>
    <property type="match status" value="1"/>
</dbReference>
<evidence type="ECO:0000259" key="1">
    <source>
        <dbReference type="Pfam" id="PF00041"/>
    </source>
</evidence>
<protein>
    <recommendedName>
        <fullName evidence="1">Fibronectin type-III domain-containing protein</fullName>
    </recommendedName>
</protein>
<dbReference type="Gene3D" id="2.60.40.10">
    <property type="entry name" value="Immunoglobulins"/>
    <property type="match status" value="1"/>
</dbReference>
<feature type="domain" description="Fibronectin type-III" evidence="1">
    <location>
        <begin position="2"/>
        <end position="102"/>
    </location>
</feature>
<keyword evidence="3" id="KW-1185">Reference proteome</keyword>